<evidence type="ECO:0000313" key="2">
    <source>
        <dbReference type="Proteomes" id="UP001054945"/>
    </source>
</evidence>
<comment type="caution">
    <text evidence="1">The sequence shown here is derived from an EMBL/GenBank/DDBJ whole genome shotgun (WGS) entry which is preliminary data.</text>
</comment>
<sequence>MDQGSLIRTEEFGSPNLLQKLKCKPERGKKKLMLMNHPRQKTSSTRCSFIKCKSRGWMNITSNLGNESLGRQISFENLNHSSVWFEDNQCIGFVAKSCLGDLKKQNEPGEIKTKNLSFENIKPILSL</sequence>
<dbReference type="AlphaFoldDB" id="A0AAV4QZT5"/>
<dbReference type="Proteomes" id="UP001054945">
    <property type="component" value="Unassembled WGS sequence"/>
</dbReference>
<dbReference type="EMBL" id="BPLR01006958">
    <property type="protein sequence ID" value="GIY13557.1"/>
    <property type="molecule type" value="Genomic_DNA"/>
</dbReference>
<gene>
    <name evidence="1" type="ORF">CEXT_286011</name>
</gene>
<accession>A0AAV4QZT5</accession>
<proteinExistence type="predicted"/>
<name>A0AAV4QZT5_CAEEX</name>
<organism evidence="1 2">
    <name type="scientific">Caerostris extrusa</name>
    <name type="common">Bark spider</name>
    <name type="synonym">Caerostris bankana</name>
    <dbReference type="NCBI Taxonomy" id="172846"/>
    <lineage>
        <taxon>Eukaryota</taxon>
        <taxon>Metazoa</taxon>
        <taxon>Ecdysozoa</taxon>
        <taxon>Arthropoda</taxon>
        <taxon>Chelicerata</taxon>
        <taxon>Arachnida</taxon>
        <taxon>Araneae</taxon>
        <taxon>Araneomorphae</taxon>
        <taxon>Entelegynae</taxon>
        <taxon>Araneoidea</taxon>
        <taxon>Araneidae</taxon>
        <taxon>Caerostris</taxon>
    </lineage>
</organism>
<evidence type="ECO:0000313" key="1">
    <source>
        <dbReference type="EMBL" id="GIY13557.1"/>
    </source>
</evidence>
<keyword evidence="2" id="KW-1185">Reference proteome</keyword>
<protein>
    <submittedName>
        <fullName evidence="1">Uncharacterized protein</fullName>
    </submittedName>
</protein>
<reference evidence="1 2" key="1">
    <citation type="submission" date="2021-06" db="EMBL/GenBank/DDBJ databases">
        <title>Caerostris extrusa draft genome.</title>
        <authorList>
            <person name="Kono N."/>
            <person name="Arakawa K."/>
        </authorList>
    </citation>
    <scope>NUCLEOTIDE SEQUENCE [LARGE SCALE GENOMIC DNA]</scope>
</reference>